<evidence type="ECO:0000259" key="4">
    <source>
        <dbReference type="PROSITE" id="PS50011"/>
    </source>
</evidence>
<dbReference type="PROSITE" id="PS00108">
    <property type="entry name" value="PROTEIN_KINASE_ST"/>
    <property type="match status" value="1"/>
</dbReference>
<dbReference type="CDD" id="cd14016">
    <property type="entry name" value="STKc_CK1"/>
    <property type="match status" value="1"/>
</dbReference>
<dbReference type="InterPro" id="IPR008271">
    <property type="entry name" value="Ser/Thr_kinase_AS"/>
</dbReference>
<dbReference type="SUPFAM" id="SSF56112">
    <property type="entry name" value="Protein kinase-like (PK-like)"/>
    <property type="match status" value="1"/>
</dbReference>
<evidence type="ECO:0000256" key="2">
    <source>
        <dbReference type="ARBA" id="ARBA00023860"/>
    </source>
</evidence>
<dbReference type="SMART" id="SM00220">
    <property type="entry name" value="S_TKc"/>
    <property type="match status" value="1"/>
</dbReference>
<dbReference type="Proteomes" id="UP000039865">
    <property type="component" value="Unassembled WGS sequence"/>
</dbReference>
<protein>
    <recommendedName>
        <fullName evidence="2">Casein kinase I</fullName>
        <ecNumber evidence="1">2.7.11.1</ecNumber>
    </recommendedName>
</protein>
<name>A0A078ANN1_STYLE</name>
<keyword evidence="6" id="KW-1185">Reference proteome</keyword>
<feature type="region of interest" description="Disordered" evidence="3">
    <location>
        <begin position="351"/>
        <end position="454"/>
    </location>
</feature>
<evidence type="ECO:0000313" key="6">
    <source>
        <dbReference type="Proteomes" id="UP000039865"/>
    </source>
</evidence>
<evidence type="ECO:0000256" key="1">
    <source>
        <dbReference type="ARBA" id="ARBA00012513"/>
    </source>
</evidence>
<dbReference type="InterPro" id="IPR000719">
    <property type="entry name" value="Prot_kinase_dom"/>
</dbReference>
<dbReference type="Pfam" id="PF00069">
    <property type="entry name" value="Pkinase"/>
    <property type="match status" value="1"/>
</dbReference>
<dbReference type="FunFam" id="1.10.510.10:FF:001190">
    <property type="entry name" value="Uncharacterized protein"/>
    <property type="match status" value="1"/>
</dbReference>
<organism evidence="5 6">
    <name type="scientific">Stylonychia lemnae</name>
    <name type="common">Ciliate</name>
    <dbReference type="NCBI Taxonomy" id="5949"/>
    <lineage>
        <taxon>Eukaryota</taxon>
        <taxon>Sar</taxon>
        <taxon>Alveolata</taxon>
        <taxon>Ciliophora</taxon>
        <taxon>Intramacronucleata</taxon>
        <taxon>Spirotrichea</taxon>
        <taxon>Stichotrichia</taxon>
        <taxon>Sporadotrichida</taxon>
        <taxon>Oxytrichidae</taxon>
        <taxon>Stylonychinae</taxon>
        <taxon>Stylonychia</taxon>
    </lineage>
</organism>
<dbReference type="InterPro" id="IPR011009">
    <property type="entry name" value="Kinase-like_dom_sf"/>
</dbReference>
<dbReference type="PROSITE" id="PS50011">
    <property type="entry name" value="PROTEIN_KINASE_DOM"/>
    <property type="match status" value="1"/>
</dbReference>
<dbReference type="PANTHER" id="PTHR11909">
    <property type="entry name" value="CASEIN KINASE-RELATED"/>
    <property type="match status" value="1"/>
</dbReference>
<proteinExistence type="predicted"/>
<dbReference type="InterPro" id="IPR050235">
    <property type="entry name" value="CK1_Ser-Thr_kinase"/>
</dbReference>
<evidence type="ECO:0000313" key="5">
    <source>
        <dbReference type="EMBL" id="CDW83541.1"/>
    </source>
</evidence>
<dbReference type="OrthoDB" id="5800476at2759"/>
<sequence>MSQAPGLHGAAGPTKMSPSEIISKLPPDSIVIGEKFLVGRTLGEGSFGQIQLGTNIETGDYEKQDIKNPQLAHEAKLLRSLHQNNHHLKGFPQVYWSGQEGNRDKGLQIMVIDLLGPSLEDLFKFCGGRFSLKTVLMIAHQMLGTIARLHAKNFVHRDIKPENFLMGLGKKSHIVHMIDFGLAKRYRDGKTHQHIPYKENKNLTGTARYASVNAHLGIEQSRRDDLESIGYVLVYLANGSLAWQNLNVQVMQEKYQKIMESKLALPIEQIAVGLPAEFSNYLHYCRSLRFEDKPDYPYLRQVFVDLMQKEGYDYDYVFDWTIVDKLEKPIATTIERNKNSYQPSMIVAEGASNDGNQYQNQNNAKVPPSQFKAKNKSESDEEEEEEDEQEESDSSEEEEAKDKESKDKTKMSFENENDETKVEFDAKKSGSSSGNSNEKLKAQANGKSSARNGR</sequence>
<dbReference type="GO" id="GO:0005524">
    <property type="term" value="F:ATP binding"/>
    <property type="evidence" value="ECO:0007669"/>
    <property type="project" value="InterPro"/>
</dbReference>
<reference evidence="5 6" key="1">
    <citation type="submission" date="2014-06" db="EMBL/GenBank/DDBJ databases">
        <authorList>
            <person name="Swart Estienne"/>
        </authorList>
    </citation>
    <scope>NUCLEOTIDE SEQUENCE [LARGE SCALE GENOMIC DNA]</scope>
    <source>
        <strain evidence="5 6">130c</strain>
    </source>
</reference>
<evidence type="ECO:0000256" key="3">
    <source>
        <dbReference type="SAM" id="MobiDB-lite"/>
    </source>
</evidence>
<dbReference type="EMBL" id="CCKQ01011944">
    <property type="protein sequence ID" value="CDW83541.1"/>
    <property type="molecule type" value="Genomic_DNA"/>
</dbReference>
<feature type="region of interest" description="Disordered" evidence="3">
    <location>
        <begin position="1"/>
        <end position="20"/>
    </location>
</feature>
<keyword evidence="5" id="KW-0808">Transferase</keyword>
<gene>
    <name evidence="5" type="primary">Contig3448.g3693</name>
    <name evidence="5" type="ORF">STYLEM_12589</name>
</gene>
<feature type="compositionally biased region" description="Basic and acidic residues" evidence="3">
    <location>
        <begin position="400"/>
        <end position="428"/>
    </location>
</feature>
<feature type="domain" description="Protein kinase" evidence="4">
    <location>
        <begin position="36"/>
        <end position="304"/>
    </location>
</feature>
<dbReference type="InParanoid" id="A0A078ANN1"/>
<dbReference type="EC" id="2.7.11.1" evidence="1"/>
<feature type="compositionally biased region" description="Polar residues" evidence="3">
    <location>
        <begin position="445"/>
        <end position="454"/>
    </location>
</feature>
<accession>A0A078ANN1</accession>
<dbReference type="GO" id="GO:0004674">
    <property type="term" value="F:protein serine/threonine kinase activity"/>
    <property type="evidence" value="ECO:0007669"/>
    <property type="project" value="UniProtKB-EC"/>
</dbReference>
<dbReference type="AlphaFoldDB" id="A0A078ANN1"/>
<feature type="compositionally biased region" description="Acidic residues" evidence="3">
    <location>
        <begin position="379"/>
        <end position="399"/>
    </location>
</feature>
<keyword evidence="5" id="KW-0418">Kinase</keyword>
<feature type="compositionally biased region" description="Polar residues" evidence="3">
    <location>
        <begin position="353"/>
        <end position="364"/>
    </location>
</feature>
<dbReference type="Gene3D" id="1.10.510.10">
    <property type="entry name" value="Transferase(Phosphotransferase) domain 1"/>
    <property type="match status" value="1"/>
</dbReference>